<proteinExistence type="predicted"/>
<name>A0A8C4ETA0_DICLA</name>
<dbReference type="InterPro" id="IPR013106">
    <property type="entry name" value="Ig_V-set"/>
</dbReference>
<dbReference type="PANTHER" id="PTHR23268:SF102">
    <property type="entry name" value="IMMUNOGLOBULIN V-SET DOMAIN-CONTAINING PROTEIN"/>
    <property type="match status" value="1"/>
</dbReference>
<dbReference type="GO" id="GO:0002376">
    <property type="term" value="P:immune system process"/>
    <property type="evidence" value="ECO:0007669"/>
    <property type="project" value="UniProtKB-KW"/>
</dbReference>
<dbReference type="InterPro" id="IPR003599">
    <property type="entry name" value="Ig_sub"/>
</dbReference>
<feature type="domain" description="Ig-like" evidence="3">
    <location>
        <begin position="128"/>
        <end position="231"/>
    </location>
</feature>
<dbReference type="CDD" id="cd05769">
    <property type="entry name" value="IgC1_TCR_beta"/>
    <property type="match status" value="1"/>
</dbReference>
<dbReference type="SMART" id="SM00406">
    <property type="entry name" value="IGv"/>
    <property type="match status" value="1"/>
</dbReference>
<keyword evidence="2" id="KW-0391">Immunity</keyword>
<evidence type="ECO:0000313" key="4">
    <source>
        <dbReference type="Ensembl" id="ENSDLAP00005023995.2"/>
    </source>
</evidence>
<accession>A0A8C4ETA0</accession>
<dbReference type="SMART" id="SM00409">
    <property type="entry name" value="IG"/>
    <property type="match status" value="1"/>
</dbReference>
<dbReference type="Pfam" id="PF07686">
    <property type="entry name" value="V-set"/>
    <property type="match status" value="1"/>
</dbReference>
<dbReference type="InterPro" id="IPR003597">
    <property type="entry name" value="Ig_C1-set"/>
</dbReference>
<evidence type="ECO:0000256" key="2">
    <source>
        <dbReference type="ARBA" id="ARBA00022859"/>
    </source>
</evidence>
<dbReference type="InterPro" id="IPR036179">
    <property type="entry name" value="Ig-like_dom_sf"/>
</dbReference>
<sequence>MCLTLTAGISLGVQIHQSPSAVIRNTGDNVQLVCTHGQSDYRVMLWYQQSPGDKALKLIGYGYTQFKNDRFKSGFQAVRSKEKQSSLTITNVQTKDEAVYLCAASLHTYFGKGTKLTVLEKDKEITEPTVEVLRPSPTECRNEQRNKTLVCVATGFYPDHVSISWQISGVGVTKGVATDEAAQWMPGKTFYQITSRLKVSEEDWYNPKNQFNCTVNFYNGNDTVPYTDSIRGEGIVFIVKSCIYGAFVVFLVWKLQVCSTQCSM</sequence>
<dbReference type="GeneTree" id="ENSGT00940000164625"/>
<evidence type="ECO:0000313" key="5">
    <source>
        <dbReference type="Proteomes" id="UP000694389"/>
    </source>
</evidence>
<dbReference type="Ensembl" id="ENSDLAT00005025669.2">
    <property type="protein sequence ID" value="ENSDLAP00005023995.2"/>
    <property type="gene ID" value="ENSDLAG00005010913.2"/>
</dbReference>
<evidence type="ECO:0000256" key="1">
    <source>
        <dbReference type="ARBA" id="ARBA00022729"/>
    </source>
</evidence>
<dbReference type="GO" id="GO:0005886">
    <property type="term" value="C:plasma membrane"/>
    <property type="evidence" value="ECO:0007669"/>
    <property type="project" value="TreeGrafter"/>
</dbReference>
<reference evidence="4" key="2">
    <citation type="submission" date="2025-09" db="UniProtKB">
        <authorList>
            <consortium name="Ensembl"/>
        </authorList>
    </citation>
    <scope>IDENTIFICATION</scope>
</reference>
<feature type="domain" description="Ig-like" evidence="3">
    <location>
        <begin position="27"/>
        <end position="126"/>
    </location>
</feature>
<keyword evidence="5" id="KW-1185">Reference proteome</keyword>
<keyword evidence="1" id="KW-0732">Signal</keyword>
<dbReference type="Proteomes" id="UP000694389">
    <property type="component" value="Unassembled WGS sequence"/>
</dbReference>
<dbReference type="Gene3D" id="2.60.40.10">
    <property type="entry name" value="Immunoglobulins"/>
    <property type="match status" value="2"/>
</dbReference>
<organism evidence="4 5">
    <name type="scientific">Dicentrarchus labrax</name>
    <name type="common">European seabass</name>
    <name type="synonym">Morone labrax</name>
    <dbReference type="NCBI Taxonomy" id="13489"/>
    <lineage>
        <taxon>Eukaryota</taxon>
        <taxon>Metazoa</taxon>
        <taxon>Chordata</taxon>
        <taxon>Craniata</taxon>
        <taxon>Vertebrata</taxon>
        <taxon>Euteleostomi</taxon>
        <taxon>Actinopterygii</taxon>
        <taxon>Neopterygii</taxon>
        <taxon>Teleostei</taxon>
        <taxon>Neoteleostei</taxon>
        <taxon>Acanthomorphata</taxon>
        <taxon>Eupercaria</taxon>
        <taxon>Moronidae</taxon>
        <taxon>Dicentrarchus</taxon>
    </lineage>
</organism>
<reference evidence="4" key="1">
    <citation type="submission" date="2025-08" db="UniProtKB">
        <authorList>
            <consortium name="Ensembl"/>
        </authorList>
    </citation>
    <scope>IDENTIFICATION</scope>
</reference>
<dbReference type="PROSITE" id="PS50835">
    <property type="entry name" value="IG_LIKE"/>
    <property type="match status" value="2"/>
</dbReference>
<evidence type="ECO:0000259" key="3">
    <source>
        <dbReference type="PROSITE" id="PS50835"/>
    </source>
</evidence>
<dbReference type="InterPro" id="IPR007110">
    <property type="entry name" value="Ig-like_dom"/>
</dbReference>
<dbReference type="Pfam" id="PF07654">
    <property type="entry name" value="C1-set"/>
    <property type="match status" value="1"/>
</dbReference>
<dbReference type="PANTHER" id="PTHR23268">
    <property type="entry name" value="T-CELL RECEPTOR BETA CHAIN"/>
    <property type="match status" value="1"/>
</dbReference>
<dbReference type="GO" id="GO:0007166">
    <property type="term" value="P:cell surface receptor signaling pathway"/>
    <property type="evidence" value="ECO:0007669"/>
    <property type="project" value="TreeGrafter"/>
</dbReference>
<dbReference type="InterPro" id="IPR013783">
    <property type="entry name" value="Ig-like_fold"/>
</dbReference>
<dbReference type="InterPro" id="IPR050413">
    <property type="entry name" value="TCR_beta_variable"/>
</dbReference>
<dbReference type="SUPFAM" id="SSF48726">
    <property type="entry name" value="Immunoglobulin"/>
    <property type="match status" value="2"/>
</dbReference>
<dbReference type="SMART" id="SM00407">
    <property type="entry name" value="IGc1"/>
    <property type="match status" value="1"/>
</dbReference>
<dbReference type="AlphaFoldDB" id="A0A8C4ETA0"/>
<protein>
    <recommendedName>
        <fullName evidence="3">Ig-like domain-containing protein</fullName>
    </recommendedName>
</protein>